<protein>
    <submittedName>
        <fullName evidence="1">Uncharacterized protein</fullName>
    </submittedName>
</protein>
<reference evidence="1 2" key="2">
    <citation type="submission" date="2020-09" db="EMBL/GenBank/DDBJ databases">
        <authorList>
            <person name="Kittiwongwattana C."/>
        </authorList>
    </citation>
    <scope>NUCLEOTIDE SEQUENCE [LARGE SCALE GENOMIC DNA]</scope>
    <source>
        <strain evidence="1 2">1303</strain>
    </source>
</reference>
<organism evidence="1 2">
    <name type="scientific">Chitinophaga oryzae</name>
    <dbReference type="NCBI Taxonomy" id="2725414"/>
    <lineage>
        <taxon>Bacteria</taxon>
        <taxon>Pseudomonadati</taxon>
        <taxon>Bacteroidota</taxon>
        <taxon>Chitinophagia</taxon>
        <taxon>Chitinophagales</taxon>
        <taxon>Chitinophagaceae</taxon>
        <taxon>Chitinophaga</taxon>
    </lineage>
</organism>
<name>A0ABX6LLL1_9BACT</name>
<proteinExistence type="predicted"/>
<sequence>MEREIIGTYALSIKTTTLFLMLVCQTDLKFSRSRGTINAPSKCDPNKKIPNPAADYEITGSLQVLLPDGVAFTDPKASEAELDKLFRDATIFDWKIGPMSGTPVPGDVIYSGKGWFSNLDTDYPTTDLAKSDFTLAVTGEYEQDRTPTP</sequence>
<evidence type="ECO:0000313" key="2">
    <source>
        <dbReference type="Proteomes" id="UP000503144"/>
    </source>
</evidence>
<dbReference type="RefSeq" id="WP_168861326.1">
    <property type="nucleotide sequence ID" value="NZ_CP051204.2"/>
</dbReference>
<evidence type="ECO:0000313" key="1">
    <source>
        <dbReference type="EMBL" id="QJB39728.1"/>
    </source>
</evidence>
<dbReference type="Proteomes" id="UP000503144">
    <property type="component" value="Chromosome"/>
</dbReference>
<gene>
    <name evidence="1" type="ORF">HF324_18440</name>
</gene>
<reference evidence="2" key="1">
    <citation type="submission" date="2020-04" db="EMBL/GenBank/DDBJ databases">
        <authorList>
            <person name="Kittiwongwattana C."/>
        </authorList>
    </citation>
    <scope>NUCLEOTIDE SEQUENCE [LARGE SCALE GENOMIC DNA]</scope>
    <source>
        <strain evidence="2">1303</strain>
    </source>
</reference>
<accession>A0ABX6LLL1</accession>
<dbReference type="EMBL" id="CP051204">
    <property type="protein sequence ID" value="QJB39728.1"/>
    <property type="molecule type" value="Genomic_DNA"/>
</dbReference>
<keyword evidence="2" id="KW-1185">Reference proteome</keyword>